<accession>A0A3G6J520</accession>
<evidence type="ECO:0000256" key="1">
    <source>
        <dbReference type="ARBA" id="ARBA00001933"/>
    </source>
</evidence>
<dbReference type="AlphaFoldDB" id="A0A3G6J520"/>
<evidence type="ECO:0000256" key="2">
    <source>
        <dbReference type="ARBA" id="ARBA00022898"/>
    </source>
</evidence>
<dbReference type="FunFam" id="3.20.20.10:FF:000002">
    <property type="entry name" value="Alanine racemase"/>
    <property type="match status" value="1"/>
</dbReference>
<feature type="active site" description="Proton acceptor; specific for D-alanine" evidence="4">
    <location>
        <position position="41"/>
    </location>
</feature>
<dbReference type="Proteomes" id="UP000271587">
    <property type="component" value="Chromosome"/>
</dbReference>
<dbReference type="InterPro" id="IPR001608">
    <property type="entry name" value="Ala_racemase_N"/>
</dbReference>
<keyword evidence="3 4" id="KW-0413">Isomerase</keyword>
<organism evidence="8 9">
    <name type="scientific">Corynebacterium gerontici</name>
    <dbReference type="NCBI Taxonomy" id="2079234"/>
    <lineage>
        <taxon>Bacteria</taxon>
        <taxon>Bacillati</taxon>
        <taxon>Actinomycetota</taxon>
        <taxon>Actinomycetes</taxon>
        <taxon>Mycobacteriales</taxon>
        <taxon>Corynebacteriaceae</taxon>
        <taxon>Corynebacterium</taxon>
    </lineage>
</organism>
<evidence type="ECO:0000256" key="5">
    <source>
        <dbReference type="PIRSR" id="PIRSR600821-50"/>
    </source>
</evidence>
<proteinExistence type="inferred from homology"/>
<dbReference type="Gene3D" id="3.20.20.10">
    <property type="entry name" value="Alanine racemase"/>
    <property type="match status" value="1"/>
</dbReference>
<feature type="active site" description="Proton acceptor; specific for L-alanine" evidence="4">
    <location>
        <position position="260"/>
    </location>
</feature>
<dbReference type="GO" id="GO:0030170">
    <property type="term" value="F:pyridoxal phosphate binding"/>
    <property type="evidence" value="ECO:0007669"/>
    <property type="project" value="UniProtKB-UniRule"/>
</dbReference>
<dbReference type="InterPro" id="IPR029066">
    <property type="entry name" value="PLP-binding_barrel"/>
</dbReference>
<evidence type="ECO:0000313" key="8">
    <source>
        <dbReference type="EMBL" id="AZA12038.1"/>
    </source>
</evidence>
<dbReference type="KEGG" id="cgk:CGERO_08735"/>
<dbReference type="SUPFAM" id="SSF51419">
    <property type="entry name" value="PLP-binding barrel"/>
    <property type="match status" value="1"/>
</dbReference>
<feature type="binding site" evidence="4 6">
    <location>
        <position position="308"/>
    </location>
    <ligand>
        <name>substrate</name>
    </ligand>
</feature>
<comment type="catalytic activity">
    <reaction evidence="4">
        <text>L-alanine = D-alanine</text>
        <dbReference type="Rhea" id="RHEA:20249"/>
        <dbReference type="ChEBI" id="CHEBI:57416"/>
        <dbReference type="ChEBI" id="CHEBI:57972"/>
        <dbReference type="EC" id="5.1.1.1"/>
    </reaction>
</comment>
<dbReference type="GO" id="GO:0030632">
    <property type="term" value="P:D-alanine biosynthetic process"/>
    <property type="evidence" value="ECO:0007669"/>
    <property type="project" value="UniProtKB-UniRule"/>
</dbReference>
<dbReference type="EC" id="5.1.1.1" evidence="4"/>
<keyword evidence="9" id="KW-1185">Reference proteome</keyword>
<feature type="binding site" evidence="4 6">
    <location>
        <position position="134"/>
    </location>
    <ligand>
        <name>substrate</name>
    </ligand>
</feature>
<dbReference type="Pfam" id="PF00842">
    <property type="entry name" value="Ala_racemase_C"/>
    <property type="match status" value="1"/>
</dbReference>
<dbReference type="GO" id="GO:0008784">
    <property type="term" value="F:alanine racemase activity"/>
    <property type="evidence" value="ECO:0007669"/>
    <property type="project" value="UniProtKB-UniRule"/>
</dbReference>
<reference evidence="8 9" key="1">
    <citation type="submission" date="2018-11" db="EMBL/GenBank/DDBJ databases">
        <authorList>
            <person name="Kleinhagauer T."/>
            <person name="Glaeser S.P."/>
            <person name="Spergser J."/>
            <person name="Ruckert C."/>
            <person name="Kaempfer P."/>
            <person name="Busse H.-J."/>
        </authorList>
    </citation>
    <scope>NUCLEOTIDE SEQUENCE [LARGE SCALE GENOMIC DNA]</scope>
    <source>
        <strain evidence="8 9">W8</strain>
    </source>
</reference>
<dbReference type="CDD" id="cd00430">
    <property type="entry name" value="PLPDE_III_AR"/>
    <property type="match status" value="1"/>
</dbReference>
<dbReference type="InterPro" id="IPR000821">
    <property type="entry name" value="Ala_racemase"/>
</dbReference>
<dbReference type="PRINTS" id="PR00992">
    <property type="entry name" value="ALARACEMASE"/>
</dbReference>
<dbReference type="InterPro" id="IPR009006">
    <property type="entry name" value="Ala_racemase/Decarboxylase_C"/>
</dbReference>
<dbReference type="PANTHER" id="PTHR30511">
    <property type="entry name" value="ALANINE RACEMASE"/>
    <property type="match status" value="1"/>
</dbReference>
<evidence type="ECO:0000256" key="4">
    <source>
        <dbReference type="HAMAP-Rule" id="MF_01201"/>
    </source>
</evidence>
<evidence type="ECO:0000313" key="9">
    <source>
        <dbReference type="Proteomes" id="UP000271587"/>
    </source>
</evidence>
<sequence length="372" mass="39512">MVAQWFAMNLLESRINLDAIAHNTATLKRLVAPAKLMCVLKADAYNHGAVAVAPVMEAAGADAFGVATMEEAHALLDAGVQVPITCWLWSPTQDPAAVLDAGITLAVASKSQAERVIAHGRGRVVIKVDTGMHRSGLIEDDWHEVMTDLHNSNVDVQGLMSHFALADDPAQPLTGAQVRKFEQAIALGRSIGLELACNHIANSPAALNIPEARFDMVRAGLSLFGEEPVVGEDHGLQPALRWVGTVTMTKPVSKGAGVSYGHTWHAPEEGVIAVVSAGYADGLPRSAQGHLEVAINGQRYPQVGRVCMDQFLIYLGDNPKDVRAGEEVEILGGQATAVSELAASMGTINYEVMCMLGGRTRRVYSGGVKGEK</sequence>
<dbReference type="HAMAP" id="MF_01201">
    <property type="entry name" value="Ala_racemase"/>
    <property type="match status" value="1"/>
</dbReference>
<evidence type="ECO:0000256" key="6">
    <source>
        <dbReference type="PIRSR" id="PIRSR600821-52"/>
    </source>
</evidence>
<dbReference type="GO" id="GO:0005829">
    <property type="term" value="C:cytosol"/>
    <property type="evidence" value="ECO:0007669"/>
    <property type="project" value="TreeGrafter"/>
</dbReference>
<gene>
    <name evidence="8" type="primary">alr</name>
    <name evidence="8" type="ORF">CGERO_08735</name>
</gene>
<dbReference type="EMBL" id="CP033897">
    <property type="protein sequence ID" value="AZA12038.1"/>
    <property type="molecule type" value="Genomic_DNA"/>
</dbReference>
<dbReference type="PANTHER" id="PTHR30511:SF0">
    <property type="entry name" value="ALANINE RACEMASE, CATABOLIC-RELATED"/>
    <property type="match status" value="1"/>
</dbReference>
<comment type="pathway">
    <text evidence="4">Amino-acid biosynthesis; D-alanine biosynthesis; D-alanine from L-alanine: step 1/1.</text>
</comment>
<dbReference type="UniPathway" id="UPA00042">
    <property type="reaction ID" value="UER00497"/>
</dbReference>
<feature type="modified residue" description="N6-(pyridoxal phosphate)lysine" evidence="4 5">
    <location>
        <position position="41"/>
    </location>
</feature>
<evidence type="ECO:0000259" key="7">
    <source>
        <dbReference type="SMART" id="SM01005"/>
    </source>
</evidence>
<dbReference type="Pfam" id="PF01168">
    <property type="entry name" value="Ala_racemase_N"/>
    <property type="match status" value="1"/>
</dbReference>
<dbReference type="InterPro" id="IPR011079">
    <property type="entry name" value="Ala_racemase_C"/>
</dbReference>
<feature type="domain" description="Alanine racemase C-terminal" evidence="7">
    <location>
        <begin position="239"/>
        <end position="365"/>
    </location>
</feature>
<evidence type="ECO:0000256" key="3">
    <source>
        <dbReference type="ARBA" id="ARBA00023235"/>
    </source>
</evidence>
<comment type="cofactor">
    <cofactor evidence="1 4 5">
        <name>pyridoxal 5'-phosphate</name>
        <dbReference type="ChEBI" id="CHEBI:597326"/>
    </cofactor>
</comment>
<dbReference type="Gene3D" id="2.40.37.10">
    <property type="entry name" value="Lyase, Ornithine Decarboxylase, Chain A, domain 1"/>
    <property type="match status" value="1"/>
</dbReference>
<dbReference type="SUPFAM" id="SSF50621">
    <property type="entry name" value="Alanine racemase C-terminal domain-like"/>
    <property type="match status" value="1"/>
</dbReference>
<dbReference type="GO" id="GO:0009252">
    <property type="term" value="P:peptidoglycan biosynthetic process"/>
    <property type="evidence" value="ECO:0007669"/>
    <property type="project" value="TreeGrafter"/>
</dbReference>
<keyword evidence="2 4" id="KW-0663">Pyridoxal phosphate</keyword>
<protein>
    <recommendedName>
        <fullName evidence="4">Alanine racemase</fullName>
        <ecNumber evidence="4">5.1.1.1</ecNumber>
    </recommendedName>
</protein>
<comment type="similarity">
    <text evidence="4">Belongs to the alanine racemase family.</text>
</comment>
<comment type="function">
    <text evidence="4">Catalyzes the interconversion of L-alanine and D-alanine. May also act on other amino acids.</text>
</comment>
<dbReference type="NCBIfam" id="TIGR00492">
    <property type="entry name" value="alr"/>
    <property type="match status" value="1"/>
</dbReference>
<name>A0A3G6J520_9CORY</name>
<dbReference type="SMART" id="SM01005">
    <property type="entry name" value="Ala_racemase_C"/>
    <property type="match status" value="1"/>
</dbReference>